<sequence length="534" mass="59086">MQVSNLFLNVIAPVPHRRRAPPRRRRRAGLRGSDLWTKSKVNQMLRADSVGRETLRLNSFANRSTFRKVMTGDFTTLDGTPISQGTPISFLSQPVHTDGSIVEDMRPSEPLWASFIFKLLPSVPASKSTVYTMWHFPNPARPVPPTTQLVHANLHTRDLTLPPLGDTGLTALYTSYIAPTTSEDEPTDAMPFKYKHVHQEADPAWPAREPYTPKHRNTSAVRGILKSPQTGTGSKTVRFNDQDLARCIETHKPAGLPDDDPERAKQRFRQARVFLSAEKLDQSDVEDKSKVVAPRTTIVPYSGPTLVDMVRFEIQDEEVAESQKTSTANREKLCREAVARGSLDLAMFVHRDCAKTMGMINQVLTCATVNDWAVGSYTSDEKMFAVRGFQTNNIPEWLYSMGGAAILQALTTLTAKVDRNHRGLSAKFDGLEVKVNGISRQLVYFDNNQQARVQSSFQHAASSELAALINVKTGAEIAGFPTNVRDAHGANAALVNQVLRDLNLSTVGSFRVKKTRMLVAIGLTTAPHMPMGDA</sequence>
<gene>
    <name evidence="1" type="ORF">QQX98_004081</name>
</gene>
<comment type="caution">
    <text evidence="1">The sequence shown here is derived from an EMBL/GenBank/DDBJ whole genome shotgun (WGS) entry which is preliminary data.</text>
</comment>
<dbReference type="InterPro" id="IPR036396">
    <property type="entry name" value="Cyt_P450_sf"/>
</dbReference>
<dbReference type="EMBL" id="JAZAVJ010000049">
    <property type="protein sequence ID" value="KAK7418296.1"/>
    <property type="molecule type" value="Genomic_DNA"/>
</dbReference>
<evidence type="ECO:0008006" key="3">
    <source>
        <dbReference type="Google" id="ProtNLM"/>
    </source>
</evidence>
<keyword evidence="2" id="KW-1185">Reference proteome</keyword>
<name>A0ABR1HAW7_9HYPO</name>
<dbReference type="SUPFAM" id="SSF48264">
    <property type="entry name" value="Cytochrome P450"/>
    <property type="match status" value="1"/>
</dbReference>
<protein>
    <recommendedName>
        <fullName evidence="3">Capsid protein</fullName>
    </recommendedName>
</protein>
<proteinExistence type="predicted"/>
<reference evidence="1 2" key="1">
    <citation type="journal article" date="2025" name="Microbiol. Resour. Announc.">
        <title>Draft genome sequences for Neonectria magnoliae and Neonectria punicea, canker pathogens of Liriodendron tulipifera and Acer saccharum in West Virginia.</title>
        <authorList>
            <person name="Petronek H.M."/>
            <person name="Kasson M.T."/>
            <person name="Metheny A.M."/>
            <person name="Stauder C.M."/>
            <person name="Lovett B."/>
            <person name="Lynch S.C."/>
            <person name="Garnas J.R."/>
            <person name="Kasson L.R."/>
            <person name="Stajich J.E."/>
        </authorList>
    </citation>
    <scope>NUCLEOTIDE SEQUENCE [LARGE SCALE GENOMIC DNA]</scope>
    <source>
        <strain evidence="1 2">NRRL 64653</strain>
    </source>
</reference>
<organism evidence="1 2">
    <name type="scientific">Neonectria punicea</name>
    <dbReference type="NCBI Taxonomy" id="979145"/>
    <lineage>
        <taxon>Eukaryota</taxon>
        <taxon>Fungi</taxon>
        <taxon>Dikarya</taxon>
        <taxon>Ascomycota</taxon>
        <taxon>Pezizomycotina</taxon>
        <taxon>Sordariomycetes</taxon>
        <taxon>Hypocreomycetidae</taxon>
        <taxon>Hypocreales</taxon>
        <taxon>Nectriaceae</taxon>
        <taxon>Neonectria</taxon>
    </lineage>
</organism>
<accession>A0ABR1HAW7</accession>
<dbReference type="Gene3D" id="1.10.630.10">
    <property type="entry name" value="Cytochrome P450"/>
    <property type="match status" value="1"/>
</dbReference>
<dbReference type="Proteomes" id="UP001498476">
    <property type="component" value="Unassembled WGS sequence"/>
</dbReference>
<evidence type="ECO:0000313" key="1">
    <source>
        <dbReference type="EMBL" id="KAK7418296.1"/>
    </source>
</evidence>
<evidence type="ECO:0000313" key="2">
    <source>
        <dbReference type="Proteomes" id="UP001498476"/>
    </source>
</evidence>